<dbReference type="RefSeq" id="WP_374971929.1">
    <property type="nucleotide sequence ID" value="NZ_BAABYW010000002.1"/>
</dbReference>
<reference evidence="1 2" key="1">
    <citation type="submission" date="2024-04" db="EMBL/GenBank/DDBJ databases">
        <title>Defined microbial consortia suppress multidrug-resistant proinflammatory Enterobacteriaceae via ecological control.</title>
        <authorList>
            <person name="Furuichi M."/>
            <person name="Kawaguchi T."/>
            <person name="Pust M."/>
            <person name="Yasuma K."/>
            <person name="Plichta D."/>
            <person name="Hasegawa N."/>
            <person name="Ohya T."/>
            <person name="Bhattarai S."/>
            <person name="Sasajima S."/>
            <person name="Aoto Y."/>
            <person name="Tuganbaev T."/>
            <person name="Yaginuma M."/>
            <person name="Ueda M."/>
            <person name="Okahashi N."/>
            <person name="Amafuji K."/>
            <person name="Kiridooshi Y."/>
            <person name="Sugita K."/>
            <person name="Strazar M."/>
            <person name="Skelly A."/>
            <person name="Suda W."/>
            <person name="Hattori M."/>
            <person name="Nakamoto N."/>
            <person name="Caballero S."/>
            <person name="Norman J."/>
            <person name="Olle B."/>
            <person name="Tanoue T."/>
            <person name="Arita M."/>
            <person name="Bucci V."/>
            <person name="Atarashi K."/>
            <person name="Xavier R."/>
            <person name="Honda K."/>
        </authorList>
    </citation>
    <scope>NUCLEOTIDE SEQUENCE [LARGE SCALE GENOMIC DNA]</scope>
    <source>
        <strain evidence="2">k04-0078-D8-1</strain>
    </source>
</reference>
<gene>
    <name evidence="1" type="ORF">K040078D81_52870</name>
</gene>
<keyword evidence="2" id="KW-1185">Reference proteome</keyword>
<evidence type="ECO:0000313" key="2">
    <source>
        <dbReference type="Proteomes" id="UP001600943"/>
    </source>
</evidence>
<dbReference type="Proteomes" id="UP001600943">
    <property type="component" value="Unassembled WGS sequence"/>
</dbReference>
<proteinExistence type="predicted"/>
<accession>A0ABQ0BI93</accession>
<name>A0ABQ0BI93_9FIRM</name>
<dbReference type="EMBL" id="BAABYW010000002">
    <property type="protein sequence ID" value="GAA6411170.1"/>
    <property type="molecule type" value="Genomic_DNA"/>
</dbReference>
<comment type="caution">
    <text evidence="1">The sequence shown here is derived from an EMBL/GenBank/DDBJ whole genome shotgun (WGS) entry which is preliminary data.</text>
</comment>
<dbReference type="SUPFAM" id="SSF53850">
    <property type="entry name" value="Periplasmic binding protein-like II"/>
    <property type="match status" value="1"/>
</dbReference>
<dbReference type="PROSITE" id="PS51257">
    <property type="entry name" value="PROKAR_LIPOPROTEIN"/>
    <property type="match status" value="1"/>
</dbReference>
<evidence type="ECO:0008006" key="3">
    <source>
        <dbReference type="Google" id="ProtNLM"/>
    </source>
</evidence>
<sequence>MKKVVSLFLVTTMLAVTVLTGCGKKSDASAEGSAGDNSMEDFYKITYTGYWSDDTYEDESYVENMLEDALNIELEVVTSDNSNLDSMLATGQMPDCMWCDKEVAFMQDQELIRNIPVSMVKEYAPSFIKYFDENPLLYDYVLDSENPEEFTCLRGITLQFVDYYLPNDYYRYDWIQNLGIDLGVDVEQVADRVYAASDGIELSKFIEIMDAFVNQDPDGDGEKNTYGVTAPNLQQSVFYSAYGFHNNVNEVNGKAEQYYVMDEFKDYLKGFAKIYKDGLIDPEIIEDNRKLSWDKVNTGKAGYWITSTNALNSWATDRPPLTLLNANPEATILLTPGIKPDGGEVQTITNSSPAYSYFYVNANVDDEKLARILQFAEYAIFGNGDDSFKASLFYGEEGVDWEWGEDGKPVQINTLASGEKGTWTFSQHGQDEKVTQWTGEDEIFAAGGKYWSANQDGIWMKWQGVQYKEDVANETEFAAIKTEVNTDIEAYVKNYIAQAVLGQIDVDATWEEYLAELDRLGYNEMMRELDKVEPLEKMISRK</sequence>
<organism evidence="1 2">
    <name type="scientific">Blautia hominis</name>
    <dbReference type="NCBI Taxonomy" id="2025493"/>
    <lineage>
        <taxon>Bacteria</taxon>
        <taxon>Bacillati</taxon>
        <taxon>Bacillota</taxon>
        <taxon>Clostridia</taxon>
        <taxon>Lachnospirales</taxon>
        <taxon>Lachnospiraceae</taxon>
        <taxon>Blautia</taxon>
    </lineage>
</organism>
<dbReference type="Gene3D" id="3.40.190.10">
    <property type="entry name" value="Periplasmic binding protein-like II"/>
    <property type="match status" value="2"/>
</dbReference>
<protein>
    <recommendedName>
        <fullName evidence="3">Extracellular solute-binding protein</fullName>
    </recommendedName>
</protein>
<evidence type="ECO:0000313" key="1">
    <source>
        <dbReference type="EMBL" id="GAA6411170.1"/>
    </source>
</evidence>